<dbReference type="FunFam" id="3.30.590.10:FF:000001">
    <property type="entry name" value="Glutamine synthetase"/>
    <property type="match status" value="1"/>
</dbReference>
<evidence type="ECO:0000256" key="16">
    <source>
        <dbReference type="RuleBase" id="RU004356"/>
    </source>
</evidence>
<dbReference type="NCBIfam" id="TIGR00653">
    <property type="entry name" value="GlnA"/>
    <property type="match status" value="1"/>
</dbReference>
<accession>A0A402A0X0</accession>
<feature type="binding site" evidence="13">
    <location>
        <position position="133"/>
    </location>
    <ligand>
        <name>Mg(2+)</name>
        <dbReference type="ChEBI" id="CHEBI:18420"/>
        <label>1</label>
    </ligand>
</feature>
<dbReference type="PROSITE" id="PS51986">
    <property type="entry name" value="GS_BETA_GRASP"/>
    <property type="match status" value="1"/>
</dbReference>
<feature type="domain" description="GS catalytic" evidence="18">
    <location>
        <begin position="106"/>
        <end position="475"/>
    </location>
</feature>
<feature type="binding site" evidence="12">
    <location>
        <position position="342"/>
    </location>
    <ligand>
        <name>ATP</name>
        <dbReference type="ChEBI" id="CHEBI:30616"/>
    </ligand>
</feature>
<evidence type="ECO:0000256" key="14">
    <source>
        <dbReference type="PROSITE-ProRule" id="PRU01330"/>
    </source>
</evidence>
<feature type="binding site" evidence="11">
    <location>
        <position position="324"/>
    </location>
    <ligand>
        <name>L-glutamate</name>
        <dbReference type="ChEBI" id="CHEBI:29985"/>
    </ligand>
</feature>
<dbReference type="PROSITE" id="PS51987">
    <property type="entry name" value="GS_CATALYTIC"/>
    <property type="match status" value="1"/>
</dbReference>
<dbReference type="PROSITE" id="PS00181">
    <property type="entry name" value="GLNA_ATP"/>
    <property type="match status" value="1"/>
</dbReference>
<dbReference type="SUPFAM" id="SSF55931">
    <property type="entry name" value="Glutamine synthetase/guanido kinase"/>
    <property type="match status" value="1"/>
</dbReference>
<evidence type="ECO:0000259" key="17">
    <source>
        <dbReference type="PROSITE" id="PS51986"/>
    </source>
</evidence>
<keyword evidence="8 12" id="KW-0547">Nucleotide-binding</keyword>
<dbReference type="SUPFAM" id="SSF54368">
    <property type="entry name" value="Glutamine synthetase, N-terminal domain"/>
    <property type="match status" value="1"/>
</dbReference>
<dbReference type="Pfam" id="PF03951">
    <property type="entry name" value="Gln-synt_N"/>
    <property type="match status" value="1"/>
</dbReference>
<evidence type="ECO:0000256" key="4">
    <source>
        <dbReference type="ARBA" id="ARBA00012937"/>
    </source>
</evidence>
<feature type="binding site" evidence="11">
    <location>
        <position position="342"/>
    </location>
    <ligand>
        <name>L-glutamate</name>
        <dbReference type="ChEBI" id="CHEBI:29985"/>
    </ligand>
</feature>
<feature type="binding site" evidence="12">
    <location>
        <position position="355"/>
    </location>
    <ligand>
        <name>ATP</name>
        <dbReference type="ChEBI" id="CHEBI:30616"/>
    </ligand>
</feature>
<evidence type="ECO:0000313" key="19">
    <source>
        <dbReference type="EMBL" id="GCE12702.1"/>
    </source>
</evidence>
<dbReference type="PANTHER" id="PTHR43407">
    <property type="entry name" value="GLUTAMINE SYNTHETASE"/>
    <property type="match status" value="1"/>
</dbReference>
<dbReference type="PROSITE" id="PS00180">
    <property type="entry name" value="GLNA_1"/>
    <property type="match status" value="1"/>
</dbReference>
<keyword evidence="6" id="KW-0963">Cytoplasm</keyword>
<feature type="binding site" evidence="13">
    <location>
        <position position="271"/>
    </location>
    <ligand>
        <name>Mg(2+)</name>
        <dbReference type="ChEBI" id="CHEBI:18420"/>
        <label>1</label>
    </ligand>
</feature>
<feature type="binding site" evidence="12">
    <location>
        <begin position="225"/>
        <end position="227"/>
    </location>
    <ligand>
        <name>ATP</name>
        <dbReference type="ChEBI" id="CHEBI:30616"/>
    </ligand>
</feature>
<evidence type="ECO:0000256" key="12">
    <source>
        <dbReference type="PIRSR" id="PIRSR604809-2"/>
    </source>
</evidence>
<feature type="binding site" evidence="11">
    <location>
        <position position="362"/>
    </location>
    <ligand>
        <name>L-glutamate</name>
        <dbReference type="ChEBI" id="CHEBI:29985"/>
    </ligand>
</feature>
<evidence type="ECO:0000256" key="7">
    <source>
        <dbReference type="ARBA" id="ARBA00022598"/>
    </source>
</evidence>
<proteinExistence type="inferred from homology"/>
<comment type="caution">
    <text evidence="19">The sequence shown here is derived from an EMBL/GenBank/DDBJ whole genome shotgun (WGS) entry which is preliminary data.</text>
</comment>
<evidence type="ECO:0000256" key="5">
    <source>
        <dbReference type="ARBA" id="ARBA00021364"/>
    </source>
</evidence>
<comment type="similarity">
    <text evidence="2 14 15">Belongs to the glutamine synthetase family.</text>
</comment>
<dbReference type="InterPro" id="IPR036651">
    <property type="entry name" value="Gln_synt_N_sf"/>
</dbReference>
<feature type="binding site" evidence="13">
    <location>
        <position position="360"/>
    </location>
    <ligand>
        <name>Mg(2+)</name>
        <dbReference type="ChEBI" id="CHEBI:18420"/>
        <label>1</label>
    </ligand>
</feature>
<dbReference type="Gene3D" id="3.30.590.10">
    <property type="entry name" value="Glutamine synthetase/guanido kinase, catalytic domain"/>
    <property type="match status" value="1"/>
</dbReference>
<keyword evidence="9 12" id="KW-0067">ATP-binding</keyword>
<dbReference type="AlphaFoldDB" id="A0A402A0X0"/>
<feature type="binding site" evidence="11">
    <location>
        <position position="330"/>
    </location>
    <ligand>
        <name>L-glutamate</name>
        <dbReference type="ChEBI" id="CHEBI:29985"/>
    </ligand>
</feature>
<name>A0A402A0X0_9CHLR</name>
<dbReference type="GO" id="GO:0016020">
    <property type="term" value="C:membrane"/>
    <property type="evidence" value="ECO:0007669"/>
    <property type="project" value="TreeGrafter"/>
</dbReference>
<evidence type="ECO:0000256" key="15">
    <source>
        <dbReference type="RuleBase" id="RU000384"/>
    </source>
</evidence>
<dbReference type="GO" id="GO:0005524">
    <property type="term" value="F:ATP binding"/>
    <property type="evidence" value="ECO:0007669"/>
    <property type="project" value="UniProtKB-KW"/>
</dbReference>
<evidence type="ECO:0000256" key="2">
    <source>
        <dbReference type="ARBA" id="ARBA00009897"/>
    </source>
</evidence>
<dbReference type="EMBL" id="BIFR01000001">
    <property type="protein sequence ID" value="GCE12702.1"/>
    <property type="molecule type" value="Genomic_DNA"/>
</dbReference>
<evidence type="ECO:0000256" key="10">
    <source>
        <dbReference type="ARBA" id="ARBA00049436"/>
    </source>
</evidence>
<dbReference type="OrthoDB" id="9807095at2"/>
<dbReference type="EC" id="6.3.1.2" evidence="4 16"/>
<dbReference type="PANTHER" id="PTHR43407:SF1">
    <property type="entry name" value="LENGSIN"/>
    <property type="match status" value="1"/>
</dbReference>
<dbReference type="InterPro" id="IPR004809">
    <property type="entry name" value="Gln_synth_I"/>
</dbReference>
<dbReference type="InterPro" id="IPR008147">
    <property type="entry name" value="Gln_synt_N"/>
</dbReference>
<keyword evidence="7 16" id="KW-0436">Ligase</keyword>
<feature type="binding site" evidence="13">
    <location>
        <position position="222"/>
    </location>
    <ligand>
        <name>Mg(2+)</name>
        <dbReference type="ChEBI" id="CHEBI:18420"/>
        <label>1</label>
    </ligand>
</feature>
<dbReference type="GO" id="GO:0046872">
    <property type="term" value="F:metal ion binding"/>
    <property type="evidence" value="ECO:0007669"/>
    <property type="project" value="UniProtKB-KW"/>
</dbReference>
<dbReference type="GO" id="GO:0019740">
    <property type="term" value="P:nitrogen utilization"/>
    <property type="evidence" value="ECO:0007669"/>
    <property type="project" value="TreeGrafter"/>
</dbReference>
<evidence type="ECO:0000256" key="11">
    <source>
        <dbReference type="PIRSR" id="PIRSR604809-1"/>
    </source>
</evidence>
<dbReference type="InterPro" id="IPR014746">
    <property type="entry name" value="Gln_synth/guanido_kin_cat_dom"/>
</dbReference>
<evidence type="ECO:0000256" key="6">
    <source>
        <dbReference type="ARBA" id="ARBA00022490"/>
    </source>
</evidence>
<sequence length="475" mass="52920">MTTPADVLKLAKENGVKIVDIKFSDLPGTWQHFSVPVHVLTEDLFEDGLPFDGSSVRGFQHINESDMLIIPDANTAFLDPFTAVPTLSLTCNIFHPQDKRPYSRDPRYIAQKAEEYLRSTGIADTAYFGPEAEFYIFDNVRYASTDNKQYAEVDSVEAAWNTEGFEGGRSLGHLMTVKGGYFPVAPNDTYQDLRTEMVLNLEALGIKVEAHHHEVGAAGQCEIDYRFGTLVDTADKLLLFKYVIKNTARKYGKSVTFMPKPVYGDNGSGMHTHQSLWKDEKPLFFDKDGYAHLSKMARHYVAGILSHAPALLAIAAPSTNSYKRLVPGYEAPVNLVFSQGNRSAAVRIPVSENPKAKRIEFRPPDPTANPYLLFAALLMAGLDGVRRELEPSEYGFGPVDKDLFSMTPEELSEISSVPGSLDESLKALENDHAFLLEGDVFTPDVLEKYIELKREQAAAVRLRPAPIEFSMYYDA</sequence>
<feature type="domain" description="GS beta-grasp" evidence="17">
    <location>
        <begin position="14"/>
        <end position="99"/>
    </location>
</feature>
<keyword evidence="20" id="KW-1185">Reference proteome</keyword>
<dbReference type="RefSeq" id="WP_126580298.1">
    <property type="nucleotide sequence ID" value="NZ_BIFR01000001.1"/>
</dbReference>
<evidence type="ECO:0000259" key="18">
    <source>
        <dbReference type="PROSITE" id="PS51987"/>
    </source>
</evidence>
<feature type="binding site" evidence="13">
    <location>
        <position position="131"/>
    </location>
    <ligand>
        <name>Mg(2+)</name>
        <dbReference type="ChEBI" id="CHEBI:18420"/>
        <label>1</label>
    </ligand>
</feature>
<dbReference type="Gene3D" id="3.10.20.70">
    <property type="entry name" value="Glutamine synthetase, N-terminal domain"/>
    <property type="match status" value="1"/>
</dbReference>
<comment type="subunit">
    <text evidence="3">Oligomer of 12 subunits arranged in the form of two hexagons.</text>
</comment>
<reference evidence="20" key="1">
    <citation type="submission" date="2018-12" db="EMBL/GenBank/DDBJ databases">
        <title>Tengunoibacter tsumagoiensis gen. nov., sp. nov., Dictyobacter kobayashii sp. nov., D. alpinus sp. nov., and D. joshuensis sp. nov. and description of Dictyobacteraceae fam. nov. within the order Ktedonobacterales isolated from Tengu-no-mugimeshi.</title>
        <authorList>
            <person name="Wang C.M."/>
            <person name="Zheng Y."/>
            <person name="Sakai Y."/>
            <person name="Toyoda A."/>
            <person name="Minakuchi Y."/>
            <person name="Abe K."/>
            <person name="Yokota A."/>
            <person name="Yabe S."/>
        </authorList>
    </citation>
    <scope>NUCLEOTIDE SEQUENCE [LARGE SCALE GENOMIC DNA]</scope>
    <source>
        <strain evidence="20">Uno3</strain>
    </source>
</reference>
<dbReference type="GO" id="GO:0005737">
    <property type="term" value="C:cytoplasm"/>
    <property type="evidence" value="ECO:0007669"/>
    <property type="project" value="UniProtKB-SubCell"/>
</dbReference>
<feature type="binding site" evidence="12">
    <location>
        <begin position="273"/>
        <end position="275"/>
    </location>
    <ligand>
        <name>ATP</name>
        <dbReference type="ChEBI" id="CHEBI:30616"/>
    </ligand>
</feature>
<evidence type="ECO:0000256" key="13">
    <source>
        <dbReference type="PIRSR" id="PIRSR604809-3"/>
    </source>
</evidence>
<keyword evidence="13" id="KW-0460">Magnesium</keyword>
<dbReference type="InterPro" id="IPR027302">
    <property type="entry name" value="Gln_synth_N_conserv_site"/>
</dbReference>
<comment type="cofactor">
    <cofactor evidence="13">
        <name>Mg(2+)</name>
        <dbReference type="ChEBI" id="CHEBI:18420"/>
    </cofactor>
    <text evidence="13">Binds 2 Mg(2+) ions per subunit.</text>
</comment>
<dbReference type="GO" id="GO:0006542">
    <property type="term" value="P:glutamine biosynthetic process"/>
    <property type="evidence" value="ECO:0007669"/>
    <property type="project" value="InterPro"/>
</dbReference>
<protein>
    <recommendedName>
        <fullName evidence="5 16">Glutamine synthetase</fullName>
        <ecNumber evidence="4 16">6.3.1.2</ecNumber>
    </recommendedName>
</protein>
<evidence type="ECO:0000256" key="3">
    <source>
        <dbReference type="ARBA" id="ARBA00011354"/>
    </source>
</evidence>
<dbReference type="GO" id="GO:0004356">
    <property type="term" value="F:glutamine synthetase activity"/>
    <property type="evidence" value="ECO:0007669"/>
    <property type="project" value="UniProtKB-EC"/>
</dbReference>
<dbReference type="Pfam" id="PF00120">
    <property type="entry name" value="Gln-synt_C"/>
    <property type="match status" value="1"/>
</dbReference>
<comment type="subcellular location">
    <subcellularLocation>
        <location evidence="1">Cytoplasm</location>
    </subcellularLocation>
</comment>
<evidence type="ECO:0000313" key="20">
    <source>
        <dbReference type="Proteomes" id="UP000287352"/>
    </source>
</evidence>
<dbReference type="InterPro" id="IPR027303">
    <property type="entry name" value="Gln_synth_gly_rich_site"/>
</dbReference>
<feature type="binding site" evidence="12">
    <location>
        <position position="209"/>
    </location>
    <ligand>
        <name>ATP</name>
        <dbReference type="ChEBI" id="CHEBI:30616"/>
    </ligand>
</feature>
<gene>
    <name evidence="19" type="ORF">KTT_25610</name>
</gene>
<dbReference type="InterPro" id="IPR008146">
    <property type="entry name" value="Gln_synth_cat_dom"/>
</dbReference>
<comment type="catalytic activity">
    <reaction evidence="10 16">
        <text>L-glutamate + NH4(+) + ATP = L-glutamine + ADP + phosphate + H(+)</text>
        <dbReference type="Rhea" id="RHEA:16169"/>
        <dbReference type="ChEBI" id="CHEBI:15378"/>
        <dbReference type="ChEBI" id="CHEBI:28938"/>
        <dbReference type="ChEBI" id="CHEBI:29985"/>
        <dbReference type="ChEBI" id="CHEBI:30616"/>
        <dbReference type="ChEBI" id="CHEBI:43474"/>
        <dbReference type="ChEBI" id="CHEBI:58359"/>
        <dbReference type="ChEBI" id="CHEBI:456216"/>
        <dbReference type="EC" id="6.3.1.2"/>
    </reaction>
</comment>
<keyword evidence="13" id="KW-0479">Metal-binding</keyword>
<evidence type="ECO:0000256" key="1">
    <source>
        <dbReference type="ARBA" id="ARBA00004496"/>
    </source>
</evidence>
<dbReference type="SMART" id="SM01230">
    <property type="entry name" value="Gln-synt_C"/>
    <property type="match status" value="1"/>
</dbReference>
<evidence type="ECO:0000256" key="9">
    <source>
        <dbReference type="ARBA" id="ARBA00022840"/>
    </source>
</evidence>
<evidence type="ECO:0000256" key="8">
    <source>
        <dbReference type="ARBA" id="ARBA00022741"/>
    </source>
</evidence>
<feature type="binding site" evidence="11">
    <location>
        <begin position="266"/>
        <end position="267"/>
    </location>
    <ligand>
        <name>L-glutamate</name>
        <dbReference type="ChEBI" id="CHEBI:29985"/>
    </ligand>
</feature>
<dbReference type="Proteomes" id="UP000287352">
    <property type="component" value="Unassembled WGS sequence"/>
</dbReference>
<organism evidence="19 20">
    <name type="scientific">Tengunoibacter tsumagoiensis</name>
    <dbReference type="NCBI Taxonomy" id="2014871"/>
    <lineage>
        <taxon>Bacteria</taxon>
        <taxon>Bacillati</taxon>
        <taxon>Chloroflexota</taxon>
        <taxon>Ktedonobacteria</taxon>
        <taxon>Ktedonobacterales</taxon>
        <taxon>Dictyobacteraceae</taxon>
        <taxon>Tengunoibacter</taxon>
    </lineage>
</organism>
<feature type="binding site" evidence="13">
    <location>
        <position position="214"/>
    </location>
    <ligand>
        <name>Mg(2+)</name>
        <dbReference type="ChEBI" id="CHEBI:18420"/>
        <label>1</label>
    </ligand>
</feature>